<sequence>MPIDETEKLPQNIQHLLMEIGEKSVLFRLYLLTKSTGWEVYQNLGESGCDLILLNSKSGDKIKIEVKTRQRLYTTSKNAVGTVHFTLTENEYKNCNFLVAYWVENNFFFIVPKHDLKPMKSNEKTLYKFIVRENKIGTLDSNSQHYLNDWKPILEAIGAS</sequence>
<evidence type="ECO:0000313" key="2">
    <source>
        <dbReference type="Proteomes" id="UP000198656"/>
    </source>
</evidence>
<dbReference type="Gene3D" id="3.40.1350.10">
    <property type="match status" value="1"/>
</dbReference>
<gene>
    <name evidence="1" type="ORF">SAMN05443529_10911</name>
</gene>
<name>A0A1G7Z536_9FIRM</name>
<keyword evidence="2" id="KW-1185">Reference proteome</keyword>
<proteinExistence type="predicted"/>
<evidence type="ECO:0000313" key="1">
    <source>
        <dbReference type="EMBL" id="SDH03833.1"/>
    </source>
</evidence>
<dbReference type="InterPro" id="IPR011856">
    <property type="entry name" value="tRNA_endonuc-like_dom_sf"/>
</dbReference>
<dbReference type="RefSeq" id="WP_092332630.1">
    <property type="nucleotide sequence ID" value="NZ_FNCP01000009.1"/>
</dbReference>
<dbReference type="Proteomes" id="UP000198656">
    <property type="component" value="Unassembled WGS sequence"/>
</dbReference>
<reference evidence="2" key="1">
    <citation type="submission" date="2016-10" db="EMBL/GenBank/DDBJ databases">
        <authorList>
            <person name="Varghese N."/>
            <person name="Submissions S."/>
        </authorList>
    </citation>
    <scope>NUCLEOTIDE SEQUENCE [LARGE SCALE GENOMIC DNA]</scope>
    <source>
        <strain evidence="2">DSM 8344</strain>
    </source>
</reference>
<dbReference type="STRING" id="1121419.SAMN05443529_10911"/>
<dbReference type="AlphaFoldDB" id="A0A1G7Z536"/>
<evidence type="ECO:0008006" key="3">
    <source>
        <dbReference type="Google" id="ProtNLM"/>
    </source>
</evidence>
<dbReference type="OrthoDB" id="2083039at2"/>
<dbReference type="EMBL" id="FNCP01000009">
    <property type="protein sequence ID" value="SDH03833.1"/>
    <property type="molecule type" value="Genomic_DNA"/>
</dbReference>
<protein>
    <recommendedName>
        <fullName evidence="3">PD(D/E)XK endonuclease domain-containing protein</fullName>
    </recommendedName>
</protein>
<dbReference type="GO" id="GO:0003676">
    <property type="term" value="F:nucleic acid binding"/>
    <property type="evidence" value="ECO:0007669"/>
    <property type="project" value="InterPro"/>
</dbReference>
<accession>A0A1G7Z536</accession>
<organism evidence="1 2">
    <name type="scientific">Desulfosporosinus hippei DSM 8344</name>
    <dbReference type="NCBI Taxonomy" id="1121419"/>
    <lineage>
        <taxon>Bacteria</taxon>
        <taxon>Bacillati</taxon>
        <taxon>Bacillota</taxon>
        <taxon>Clostridia</taxon>
        <taxon>Eubacteriales</taxon>
        <taxon>Desulfitobacteriaceae</taxon>
        <taxon>Desulfosporosinus</taxon>
    </lineage>
</organism>